<sequence length="182" mass="20642">MLGVTDEGLTFLTISGGSSRSYRQTPWVRPDDPQRRRLNCCSRAIRFVPDLEDIPAFRGIGEQGWIEQGTVTVFVSRPSTATNGFLRRWLFAMGLAYVLKLLDQSREFDSLHWFRSVQRHYGTLKAQGLTSARIFFRAEKEGGGGGGSGGEVAAQATLQRAARHQRRQRKRRRLQLQKKLFA</sequence>
<dbReference type="PANTHER" id="PTHR31409:SF0">
    <property type="entry name" value="WASH COMPLEX SUBUNIT 4"/>
    <property type="match status" value="1"/>
</dbReference>
<dbReference type="GO" id="GO:0005768">
    <property type="term" value="C:endosome"/>
    <property type="evidence" value="ECO:0007669"/>
    <property type="project" value="TreeGrafter"/>
</dbReference>
<dbReference type="GO" id="GO:0071203">
    <property type="term" value="C:WASH complex"/>
    <property type="evidence" value="ECO:0007669"/>
    <property type="project" value="InterPro"/>
</dbReference>
<evidence type="ECO:0000256" key="1">
    <source>
        <dbReference type="SAM" id="MobiDB-lite"/>
    </source>
</evidence>
<dbReference type="PANTHER" id="PTHR31409">
    <property type="entry name" value="WASH COMPLEX SUBUNIT 4"/>
    <property type="match status" value="1"/>
</dbReference>
<protein>
    <submittedName>
        <fullName evidence="4">WASH-7_C domain-containing protein</fullName>
    </submittedName>
</protein>
<dbReference type="GO" id="GO:0007032">
    <property type="term" value="P:endosome organization"/>
    <property type="evidence" value="ECO:0007669"/>
    <property type="project" value="TreeGrafter"/>
</dbReference>
<evidence type="ECO:0000259" key="2">
    <source>
        <dbReference type="Pfam" id="PF14746"/>
    </source>
</evidence>
<evidence type="ECO:0000313" key="4">
    <source>
        <dbReference type="WBParaSite" id="maker-unitig_24940-snap-gene-0.1-mRNA-1"/>
    </source>
</evidence>
<dbReference type="InterPro" id="IPR028283">
    <property type="entry name" value="WASH-7_C"/>
</dbReference>
<keyword evidence="3" id="KW-1185">Reference proteome</keyword>
<dbReference type="AlphaFoldDB" id="A0A1I8F9C8"/>
<dbReference type="InterPro" id="IPR027307">
    <property type="entry name" value="WASH7"/>
</dbReference>
<accession>A0A1I8F9C8</accession>
<dbReference type="WBParaSite" id="maker-unitig_24940-snap-gene-0.1-mRNA-1">
    <property type="protein sequence ID" value="maker-unitig_24940-snap-gene-0.1-mRNA-1"/>
    <property type="gene ID" value="maker-unitig_24940-snap-gene-0.1"/>
</dbReference>
<name>A0A1I8F9C8_9PLAT</name>
<dbReference type="GO" id="GO:0016197">
    <property type="term" value="P:endosomal transport"/>
    <property type="evidence" value="ECO:0007669"/>
    <property type="project" value="TreeGrafter"/>
</dbReference>
<feature type="domain" description="WASH complex subunit 7 C-terminal" evidence="2">
    <location>
        <begin position="91"/>
        <end position="124"/>
    </location>
</feature>
<organism evidence="3 4">
    <name type="scientific">Macrostomum lignano</name>
    <dbReference type="NCBI Taxonomy" id="282301"/>
    <lineage>
        <taxon>Eukaryota</taxon>
        <taxon>Metazoa</taxon>
        <taxon>Spiralia</taxon>
        <taxon>Lophotrochozoa</taxon>
        <taxon>Platyhelminthes</taxon>
        <taxon>Rhabditophora</taxon>
        <taxon>Macrostomorpha</taxon>
        <taxon>Macrostomida</taxon>
        <taxon>Macrostomidae</taxon>
        <taxon>Macrostomum</taxon>
    </lineage>
</organism>
<dbReference type="Proteomes" id="UP000095280">
    <property type="component" value="Unplaced"/>
</dbReference>
<evidence type="ECO:0000313" key="3">
    <source>
        <dbReference type="Proteomes" id="UP000095280"/>
    </source>
</evidence>
<feature type="region of interest" description="Disordered" evidence="1">
    <location>
        <begin position="142"/>
        <end position="168"/>
    </location>
</feature>
<dbReference type="Pfam" id="PF14746">
    <property type="entry name" value="WASH-7_C"/>
    <property type="match status" value="1"/>
</dbReference>
<reference evidence="4" key="1">
    <citation type="submission" date="2016-11" db="UniProtKB">
        <authorList>
            <consortium name="WormBaseParasite"/>
        </authorList>
    </citation>
    <scope>IDENTIFICATION</scope>
</reference>
<proteinExistence type="predicted"/>